<accession>A0A1M4N3D6</accession>
<organism evidence="1 2">
    <name type="scientific">Donghicola eburneus</name>
    <dbReference type="NCBI Taxonomy" id="393278"/>
    <lineage>
        <taxon>Bacteria</taxon>
        <taxon>Pseudomonadati</taxon>
        <taxon>Pseudomonadota</taxon>
        <taxon>Alphaproteobacteria</taxon>
        <taxon>Rhodobacterales</taxon>
        <taxon>Roseobacteraceae</taxon>
        <taxon>Donghicola</taxon>
    </lineage>
</organism>
<sequence>MAQMHDIADLSGTRDAATHLAARANSHFVLTQELA</sequence>
<gene>
    <name evidence="1" type="ORF">KARMA_2737</name>
</gene>
<evidence type="ECO:0000313" key="1">
    <source>
        <dbReference type="EMBL" id="SCM68514.1"/>
    </source>
</evidence>
<name>A0A1M4N3D6_9RHOB</name>
<protein>
    <submittedName>
        <fullName evidence="1">Uncharacterized protein</fullName>
    </submittedName>
</protein>
<keyword evidence="2" id="KW-1185">Reference proteome</keyword>
<dbReference type="EMBL" id="FMJB01000055">
    <property type="protein sequence ID" value="SCM68514.1"/>
    <property type="molecule type" value="Genomic_DNA"/>
</dbReference>
<dbReference type="Proteomes" id="UP000184085">
    <property type="component" value="Unassembled WGS sequence"/>
</dbReference>
<reference evidence="2" key="1">
    <citation type="submission" date="2016-09" db="EMBL/GenBank/DDBJ databases">
        <authorList>
            <person name="Wibberg D."/>
        </authorList>
    </citation>
    <scope>NUCLEOTIDE SEQUENCE [LARGE SCALE GENOMIC DNA]</scope>
</reference>
<proteinExistence type="predicted"/>
<evidence type="ECO:0000313" key="2">
    <source>
        <dbReference type="Proteomes" id="UP000184085"/>
    </source>
</evidence>
<dbReference type="AlphaFoldDB" id="A0A1M4N3D6"/>